<organism evidence="1 2">
    <name type="scientific">Acidianus ambivalens</name>
    <name type="common">Desulfurolobus ambivalens</name>
    <dbReference type="NCBI Taxonomy" id="2283"/>
    <lineage>
        <taxon>Archaea</taxon>
        <taxon>Thermoproteota</taxon>
        <taxon>Thermoprotei</taxon>
        <taxon>Sulfolobales</taxon>
        <taxon>Sulfolobaceae</taxon>
        <taxon>Acidianus</taxon>
    </lineage>
</organism>
<protein>
    <submittedName>
        <fullName evidence="1">Uncharacterized protein</fullName>
    </submittedName>
</protein>
<reference evidence="1 2" key="1">
    <citation type="submission" date="2019-10" db="EMBL/GenBank/DDBJ databases">
        <title>Comparative genomics of sulfur disproportionating microorganisms.</title>
        <authorList>
            <person name="Ward L.M."/>
            <person name="Bertran E."/>
            <person name="Johnston D."/>
        </authorList>
    </citation>
    <scope>NUCLEOTIDE SEQUENCE [LARGE SCALE GENOMIC DNA]</scope>
    <source>
        <strain evidence="1 2">DSM 3772</strain>
    </source>
</reference>
<name>A0A6G1T6Z9_ACIAM</name>
<dbReference type="Proteomes" id="UP000474054">
    <property type="component" value="Unassembled WGS sequence"/>
</dbReference>
<comment type="caution">
    <text evidence="1">The sequence shown here is derived from an EMBL/GenBank/DDBJ whole genome shotgun (WGS) entry which is preliminary data.</text>
</comment>
<dbReference type="AlphaFoldDB" id="A0A6G1T6Z9"/>
<evidence type="ECO:0000313" key="2">
    <source>
        <dbReference type="Proteomes" id="UP000474054"/>
    </source>
</evidence>
<gene>
    <name evidence="1" type="ORF">GFB69_13095</name>
</gene>
<evidence type="ECO:0000313" key="1">
    <source>
        <dbReference type="EMBL" id="MQL56596.1"/>
    </source>
</evidence>
<dbReference type="EMBL" id="WHYS01000007">
    <property type="protein sequence ID" value="MQL56596.1"/>
    <property type="molecule type" value="Genomic_DNA"/>
</dbReference>
<proteinExistence type="predicted"/>
<sequence>MEQGDKDCEKIISIASSAARVVVHYQQAYDILDEMVRFADTPSKALDSVYKLSRLVLKTFKDIEEDKQIDNKLKDETLERLKNWAEDLENALYSCFNTNDGPRWIKEFASLSVSPDYLVIKMLRGVM</sequence>
<dbReference type="RefSeq" id="WP_152943569.1">
    <property type="nucleotide sequence ID" value="NZ_WHYS01000007.1"/>
</dbReference>
<accession>A0A6G1T6Z9</accession>